<protein>
    <recommendedName>
        <fullName evidence="1">ER-bound oxygenase mpaB/mpaB'/Rubber oxygenase catalytic domain-containing protein</fullName>
    </recommendedName>
</protein>
<organism evidence="2 3">
    <name type="scientific">Micrococcus lylae</name>
    <dbReference type="NCBI Taxonomy" id="1273"/>
    <lineage>
        <taxon>Bacteria</taxon>
        <taxon>Bacillati</taxon>
        <taxon>Actinomycetota</taxon>
        <taxon>Actinomycetes</taxon>
        <taxon>Micrococcales</taxon>
        <taxon>Micrococcaceae</taxon>
        <taxon>Micrococcus</taxon>
    </lineage>
</organism>
<feature type="domain" description="ER-bound oxygenase mpaB/mpaB'/Rubber oxygenase catalytic" evidence="1">
    <location>
        <begin position="1"/>
        <end position="219"/>
    </location>
</feature>
<dbReference type="GO" id="GO:0016491">
    <property type="term" value="F:oxidoreductase activity"/>
    <property type="evidence" value="ECO:0007669"/>
    <property type="project" value="InterPro"/>
</dbReference>
<evidence type="ECO:0000313" key="2">
    <source>
        <dbReference type="EMBL" id="SJN25098.1"/>
    </source>
</evidence>
<dbReference type="PANTHER" id="PTHR36151">
    <property type="entry name" value="BLR2777 PROTEIN"/>
    <property type="match status" value="1"/>
</dbReference>
<dbReference type="EMBL" id="FUKP01000037">
    <property type="protein sequence ID" value="SJN25098.1"/>
    <property type="molecule type" value="Genomic_DNA"/>
</dbReference>
<evidence type="ECO:0000259" key="1">
    <source>
        <dbReference type="Pfam" id="PF09995"/>
    </source>
</evidence>
<evidence type="ECO:0000313" key="3">
    <source>
        <dbReference type="Proteomes" id="UP000196230"/>
    </source>
</evidence>
<gene>
    <name evidence="2" type="ORF">FM125_05470</name>
</gene>
<dbReference type="InterPro" id="IPR018713">
    <property type="entry name" value="MPAB/Lcp_cat_dom"/>
</dbReference>
<proteinExistence type="predicted"/>
<dbReference type="Pfam" id="PF09995">
    <property type="entry name" value="MPAB_Lcp_cat"/>
    <property type="match status" value="1"/>
</dbReference>
<dbReference type="AlphaFoldDB" id="A0A1R4IZK4"/>
<dbReference type="Proteomes" id="UP000196230">
    <property type="component" value="Unassembled WGS sequence"/>
</dbReference>
<name>A0A1R4IZK4_9MICC</name>
<dbReference type="PANTHER" id="PTHR36151:SF3">
    <property type="entry name" value="ER-BOUND OXYGENASE MPAB_MPAB'_RUBBER OXYGENASE CATALYTIC DOMAIN-CONTAINING PROTEIN"/>
    <property type="match status" value="1"/>
</dbReference>
<accession>A0A1R4IZK4</accession>
<reference evidence="2 3" key="1">
    <citation type="submission" date="2017-02" db="EMBL/GenBank/DDBJ databases">
        <authorList>
            <person name="Peterson S.W."/>
        </authorList>
    </citation>
    <scope>NUCLEOTIDE SEQUENCE [LARGE SCALE GENOMIC DNA]</scope>
    <source>
        <strain evidence="2 3">2B3F</strain>
    </source>
</reference>
<sequence length="243" mass="26807">MLAGAGAAILLQVADHRVGAGVAAHSRFTEDPIARLRHTLQYICVAVLPEAQFARRKVLGHVHRAHAPVRGLDAQGRAYSAFDPDAQLWVAATLYWAGEQVRHRVWGTLPADQAERMYREYASLATSLGVAEERWPADRTAFDAYWDLQMAGLEITPEVRAIAADLFSGQGLSPPLRAALPLARLLTAGLLPAPVRTGLGWGWTGRDSRREARIWAVAAPVYRRLPEALQASVARWILRTLRR</sequence>